<name>A0A075JF54_9MICO</name>
<dbReference type="Proteomes" id="UP000027986">
    <property type="component" value="Chromosome"/>
</dbReference>
<dbReference type="RefSeq" id="WP_038566487.1">
    <property type="nucleotide sequence ID" value="NZ_CP008889.1"/>
</dbReference>
<dbReference type="AlphaFoldDB" id="A0A075JF54"/>
<accession>A0A075JF54</accession>
<dbReference type="InterPro" id="IPR017517">
    <property type="entry name" value="Maleyloyr_isom"/>
</dbReference>
<evidence type="ECO:0000259" key="1">
    <source>
        <dbReference type="Pfam" id="PF11716"/>
    </source>
</evidence>
<dbReference type="OrthoDB" id="5178565at2"/>
<sequence>MSHEITWKSVHDERESLLEDLAGLSDAQWRAPSLCEDWSVQQVVAHLASSARTSKASAAKQMLTHKGNVQAVSDAGVARFSGGTPAETLEAFRESMHERVSPFSAEAALGEVVVHAEDIRRALDIEHTYPAETLRQLADHYKDAGLGMGAGDRIKGLHLMATDQKWETGKGDVVSGPIIALIMTMLGRTAYLDDLSGDGVETYRARLTR</sequence>
<dbReference type="InterPro" id="IPR034660">
    <property type="entry name" value="DinB/YfiT-like"/>
</dbReference>
<dbReference type="Pfam" id="PF11716">
    <property type="entry name" value="MDMPI_N"/>
    <property type="match status" value="1"/>
</dbReference>
<dbReference type="GeneID" id="41839920"/>
<dbReference type="InterPro" id="IPR024344">
    <property type="entry name" value="MDMPI_metal-binding"/>
</dbReference>
<feature type="domain" description="Mycothiol-dependent maleylpyruvate isomerase metal-binding" evidence="1">
    <location>
        <begin position="11"/>
        <end position="98"/>
    </location>
</feature>
<dbReference type="HOGENOM" id="CLU_094601_1_0_11"/>
<protein>
    <recommendedName>
        <fullName evidence="1">Mycothiol-dependent maleylpyruvate isomerase metal-binding domain-containing protein</fullName>
    </recommendedName>
</protein>
<organism evidence="2 3">
    <name type="scientific">Dermacoccus nishinomiyaensis</name>
    <dbReference type="NCBI Taxonomy" id="1274"/>
    <lineage>
        <taxon>Bacteria</taxon>
        <taxon>Bacillati</taxon>
        <taxon>Actinomycetota</taxon>
        <taxon>Actinomycetes</taxon>
        <taxon>Micrococcales</taxon>
        <taxon>Dermacoccaceae</taxon>
        <taxon>Dermacoccus</taxon>
    </lineage>
</organism>
<dbReference type="GO" id="GO:0046872">
    <property type="term" value="F:metal ion binding"/>
    <property type="evidence" value="ECO:0007669"/>
    <property type="project" value="InterPro"/>
</dbReference>
<dbReference type="eggNOG" id="ENOG50314EV">
    <property type="taxonomic scope" value="Bacteria"/>
</dbReference>
<reference evidence="2 3" key="1">
    <citation type="submission" date="2014-07" db="EMBL/GenBank/DDBJ databases">
        <title>Genome Sequencing of Dermacoccus nishinomiyaensis.</title>
        <authorList>
            <person name="Hong K.W."/>
            <person name="Chan K.G."/>
        </authorList>
    </citation>
    <scope>NUCLEOTIDE SEQUENCE [LARGE SCALE GENOMIC DNA]</scope>
    <source>
        <strain evidence="2 3">M25</strain>
    </source>
</reference>
<dbReference type="EMBL" id="CP008889">
    <property type="protein sequence ID" value="AIF39872.1"/>
    <property type="molecule type" value="Genomic_DNA"/>
</dbReference>
<proteinExistence type="predicted"/>
<keyword evidence="3" id="KW-1185">Reference proteome</keyword>
<dbReference type="KEGG" id="dni:HX89_01485"/>
<dbReference type="NCBIfam" id="TIGR03083">
    <property type="entry name" value="maleylpyruvate isomerase family mycothiol-dependent enzyme"/>
    <property type="match status" value="1"/>
</dbReference>
<dbReference type="SUPFAM" id="SSF109854">
    <property type="entry name" value="DinB/YfiT-like putative metalloenzymes"/>
    <property type="match status" value="1"/>
</dbReference>
<evidence type="ECO:0000313" key="2">
    <source>
        <dbReference type="EMBL" id="AIF39872.1"/>
    </source>
</evidence>
<gene>
    <name evidence="2" type="ORF">HX89_01485</name>
</gene>
<dbReference type="Gene3D" id="1.20.120.450">
    <property type="entry name" value="dinb family like domain"/>
    <property type="match status" value="1"/>
</dbReference>
<evidence type="ECO:0000313" key="3">
    <source>
        <dbReference type="Proteomes" id="UP000027986"/>
    </source>
</evidence>